<evidence type="ECO:0000256" key="2">
    <source>
        <dbReference type="SAM" id="Phobius"/>
    </source>
</evidence>
<accession>A0A2J6PQ98</accession>
<evidence type="ECO:0000256" key="1">
    <source>
        <dbReference type="SAM" id="MobiDB-lite"/>
    </source>
</evidence>
<reference evidence="4 5" key="1">
    <citation type="submission" date="2016-05" db="EMBL/GenBank/DDBJ databases">
        <title>A degradative enzymes factory behind the ericoid mycorrhizal symbiosis.</title>
        <authorList>
            <consortium name="DOE Joint Genome Institute"/>
            <person name="Martino E."/>
            <person name="Morin E."/>
            <person name="Grelet G."/>
            <person name="Kuo A."/>
            <person name="Kohler A."/>
            <person name="Daghino S."/>
            <person name="Barry K."/>
            <person name="Choi C."/>
            <person name="Cichocki N."/>
            <person name="Clum A."/>
            <person name="Copeland A."/>
            <person name="Hainaut M."/>
            <person name="Haridas S."/>
            <person name="Labutti K."/>
            <person name="Lindquist E."/>
            <person name="Lipzen A."/>
            <person name="Khouja H.-R."/>
            <person name="Murat C."/>
            <person name="Ohm R."/>
            <person name="Olson A."/>
            <person name="Spatafora J."/>
            <person name="Veneault-Fourrey C."/>
            <person name="Henrissat B."/>
            <person name="Grigoriev I."/>
            <person name="Martin F."/>
            <person name="Perotto S."/>
        </authorList>
    </citation>
    <scope>NUCLEOTIDE SEQUENCE [LARGE SCALE GENOMIC DNA]</scope>
    <source>
        <strain evidence="4 5">UAMH 7357</strain>
    </source>
</reference>
<feature type="transmembrane region" description="Helical" evidence="2">
    <location>
        <begin position="185"/>
        <end position="206"/>
    </location>
</feature>
<keyword evidence="2" id="KW-0812">Transmembrane</keyword>
<name>A0A2J6PQ98_9HELO</name>
<feature type="signal peptide" evidence="3">
    <location>
        <begin position="1"/>
        <end position="16"/>
    </location>
</feature>
<dbReference type="OrthoDB" id="5215637at2759"/>
<keyword evidence="2" id="KW-1133">Transmembrane helix</keyword>
<gene>
    <name evidence="4" type="ORF">NA56DRAFT_649580</name>
</gene>
<organism evidence="4 5">
    <name type="scientific">Hyaloscypha hepaticicola</name>
    <dbReference type="NCBI Taxonomy" id="2082293"/>
    <lineage>
        <taxon>Eukaryota</taxon>
        <taxon>Fungi</taxon>
        <taxon>Dikarya</taxon>
        <taxon>Ascomycota</taxon>
        <taxon>Pezizomycotina</taxon>
        <taxon>Leotiomycetes</taxon>
        <taxon>Helotiales</taxon>
        <taxon>Hyaloscyphaceae</taxon>
        <taxon>Hyaloscypha</taxon>
    </lineage>
</organism>
<dbReference type="AlphaFoldDB" id="A0A2J6PQ98"/>
<keyword evidence="5" id="KW-1185">Reference proteome</keyword>
<sequence length="251" mass="26483">MATFVAASLLFRLVEATLCYDASGNSLLNRVYSPASWDNVTENMCTSNAVTWCCSTSDYCFSNGLCVGGGGDNQLLQQGCTSQNWGAPCVKYCLGSDYVTLFECPNTGTEPPGYCCGPDPTSCCANKSYVHVPAGTLILRPFQLATITSTWSVSSVSPTPSPSTSTSTAPGPVPSSQSSTGTHTLALALGLGLPLGLGLLAVLFFVGWQLQKYNRLHANGQAGDHRRLQTHKASPKELRTVVAQELPETTG</sequence>
<feature type="region of interest" description="Disordered" evidence="1">
    <location>
        <begin position="153"/>
        <end position="179"/>
    </location>
</feature>
<dbReference type="Proteomes" id="UP000235672">
    <property type="component" value="Unassembled WGS sequence"/>
</dbReference>
<keyword evidence="2" id="KW-0472">Membrane</keyword>
<keyword evidence="3" id="KW-0732">Signal</keyword>
<proteinExistence type="predicted"/>
<evidence type="ECO:0000313" key="4">
    <source>
        <dbReference type="EMBL" id="PMD16198.1"/>
    </source>
</evidence>
<feature type="chain" id="PRO_5014410309" description="Mid2 domain-containing protein" evidence="3">
    <location>
        <begin position="17"/>
        <end position="251"/>
    </location>
</feature>
<dbReference type="STRING" id="1745343.A0A2J6PQ98"/>
<feature type="compositionally biased region" description="Low complexity" evidence="1">
    <location>
        <begin position="153"/>
        <end position="176"/>
    </location>
</feature>
<dbReference type="EMBL" id="KZ613507">
    <property type="protein sequence ID" value="PMD16198.1"/>
    <property type="molecule type" value="Genomic_DNA"/>
</dbReference>
<evidence type="ECO:0008006" key="6">
    <source>
        <dbReference type="Google" id="ProtNLM"/>
    </source>
</evidence>
<evidence type="ECO:0000256" key="3">
    <source>
        <dbReference type="SAM" id="SignalP"/>
    </source>
</evidence>
<protein>
    <recommendedName>
        <fullName evidence="6">Mid2 domain-containing protein</fullName>
    </recommendedName>
</protein>
<evidence type="ECO:0000313" key="5">
    <source>
        <dbReference type="Proteomes" id="UP000235672"/>
    </source>
</evidence>